<evidence type="ECO:0000313" key="1">
    <source>
        <dbReference type="EMBL" id="KAK3755447.1"/>
    </source>
</evidence>
<accession>A0AAE1D428</accession>
<sequence>MLTATLHSRMINPQPPVACLGGRPVLCLWPEVNVVPQIDSPRQRVRDSWRYDHTQRPDITLIRPLTRLRVSRMFPPSMLSPNVIRNLMKKIPAQTSSHGMETHHTQPTTEGRYETDIIIQGQSSLIESYLYSNTQQVTSPPGADHVTTRCNQLTAPALAIPRLPRLIHRQIFQSKYGDLCFALKLRG</sequence>
<protein>
    <submittedName>
        <fullName evidence="1">Uncharacterized protein</fullName>
    </submittedName>
</protein>
<evidence type="ECO:0000313" key="2">
    <source>
        <dbReference type="Proteomes" id="UP001283361"/>
    </source>
</evidence>
<dbReference type="Proteomes" id="UP001283361">
    <property type="component" value="Unassembled WGS sequence"/>
</dbReference>
<name>A0AAE1D428_9GAST</name>
<proteinExistence type="predicted"/>
<organism evidence="1 2">
    <name type="scientific">Elysia crispata</name>
    <name type="common">lettuce slug</name>
    <dbReference type="NCBI Taxonomy" id="231223"/>
    <lineage>
        <taxon>Eukaryota</taxon>
        <taxon>Metazoa</taxon>
        <taxon>Spiralia</taxon>
        <taxon>Lophotrochozoa</taxon>
        <taxon>Mollusca</taxon>
        <taxon>Gastropoda</taxon>
        <taxon>Heterobranchia</taxon>
        <taxon>Euthyneura</taxon>
        <taxon>Panpulmonata</taxon>
        <taxon>Sacoglossa</taxon>
        <taxon>Placobranchoidea</taxon>
        <taxon>Plakobranchidae</taxon>
        <taxon>Elysia</taxon>
    </lineage>
</organism>
<gene>
    <name evidence="1" type="ORF">RRG08_008022</name>
</gene>
<reference evidence="1" key="1">
    <citation type="journal article" date="2023" name="G3 (Bethesda)">
        <title>A reference genome for the long-term kleptoplast-retaining sea slug Elysia crispata morphotype clarki.</title>
        <authorList>
            <person name="Eastman K.E."/>
            <person name="Pendleton A.L."/>
            <person name="Shaikh M.A."/>
            <person name="Suttiyut T."/>
            <person name="Ogas R."/>
            <person name="Tomko P."/>
            <person name="Gavelis G."/>
            <person name="Widhalm J.R."/>
            <person name="Wisecaver J.H."/>
        </authorList>
    </citation>
    <scope>NUCLEOTIDE SEQUENCE</scope>
    <source>
        <strain evidence="1">ECLA1</strain>
    </source>
</reference>
<dbReference type="EMBL" id="JAWDGP010005601">
    <property type="protein sequence ID" value="KAK3755447.1"/>
    <property type="molecule type" value="Genomic_DNA"/>
</dbReference>
<keyword evidence="2" id="KW-1185">Reference proteome</keyword>
<comment type="caution">
    <text evidence="1">The sequence shown here is derived from an EMBL/GenBank/DDBJ whole genome shotgun (WGS) entry which is preliminary data.</text>
</comment>
<dbReference type="AlphaFoldDB" id="A0AAE1D428"/>